<evidence type="ECO:0000256" key="1">
    <source>
        <dbReference type="SAM" id="SignalP"/>
    </source>
</evidence>
<reference evidence="3" key="1">
    <citation type="submission" date="2017-11" db="EMBL/GenBank/DDBJ databases">
        <authorList>
            <person name="Kuznetsova I."/>
            <person name="Sazanova A."/>
            <person name="Chirak E."/>
            <person name="Safronova V."/>
            <person name="Willems A."/>
        </authorList>
    </citation>
    <scope>NUCLEOTIDE SEQUENCE [LARGE SCALE GENOMIC DNA]</scope>
    <source>
        <strain evidence="3">STM 196</strain>
    </source>
</reference>
<dbReference type="Proteomes" id="UP000241444">
    <property type="component" value="Unassembled WGS sequence"/>
</dbReference>
<keyword evidence="3" id="KW-1185">Reference proteome</keyword>
<organism evidence="2 3">
    <name type="scientific">Phyllobacterium brassicacearum</name>
    <dbReference type="NCBI Taxonomy" id="314235"/>
    <lineage>
        <taxon>Bacteria</taxon>
        <taxon>Pseudomonadati</taxon>
        <taxon>Pseudomonadota</taxon>
        <taxon>Alphaproteobacteria</taxon>
        <taxon>Hyphomicrobiales</taxon>
        <taxon>Phyllobacteriaceae</taxon>
        <taxon>Phyllobacterium</taxon>
    </lineage>
</organism>
<accession>A0A2P7B839</accession>
<evidence type="ECO:0008006" key="4">
    <source>
        <dbReference type="Google" id="ProtNLM"/>
    </source>
</evidence>
<comment type="caution">
    <text evidence="2">The sequence shown here is derived from an EMBL/GenBank/DDBJ whole genome shotgun (WGS) entry which is preliminary data.</text>
</comment>
<dbReference type="PROSITE" id="PS51257">
    <property type="entry name" value="PROKAR_LIPOPROTEIN"/>
    <property type="match status" value="1"/>
</dbReference>
<feature type="signal peptide" evidence="1">
    <location>
        <begin position="1"/>
        <end position="16"/>
    </location>
</feature>
<feature type="chain" id="PRO_5015153157" description="Surface antigen domain-containing protein" evidence="1">
    <location>
        <begin position="17"/>
        <end position="114"/>
    </location>
</feature>
<dbReference type="AlphaFoldDB" id="A0A2P7B839"/>
<name>A0A2P7B839_9HYPH</name>
<sequence>MRIAMPVTILTLLALAGCQSTGDDADAVPASAIPPGMASSVTVPGGAPGDIADLVNATAASGQSQLLARGYKKTIQQGQTTFWWNPTTTICAQVVTSNGRYQTIGAAEMRYCGY</sequence>
<dbReference type="OrthoDB" id="594865at2"/>
<keyword evidence="1" id="KW-0732">Signal</keyword>
<dbReference type="EMBL" id="PGGO01000029">
    <property type="protein sequence ID" value="PSH62602.1"/>
    <property type="molecule type" value="Genomic_DNA"/>
</dbReference>
<evidence type="ECO:0000313" key="3">
    <source>
        <dbReference type="Proteomes" id="UP000241444"/>
    </source>
</evidence>
<gene>
    <name evidence="2" type="ORF">CU102_25440</name>
</gene>
<protein>
    <recommendedName>
        <fullName evidence="4">Surface antigen domain-containing protein</fullName>
    </recommendedName>
</protein>
<evidence type="ECO:0000313" key="2">
    <source>
        <dbReference type="EMBL" id="PSH62602.1"/>
    </source>
</evidence>
<proteinExistence type="predicted"/>